<keyword evidence="3" id="KW-1185">Reference proteome</keyword>
<dbReference type="SMART" id="SM00256">
    <property type="entry name" value="FBOX"/>
    <property type="match status" value="1"/>
</dbReference>
<dbReference type="CDD" id="cd22157">
    <property type="entry name" value="F-box_AtFBW1-like"/>
    <property type="match status" value="1"/>
</dbReference>
<sequence length="75" mass="8979">MESKTKKQKLDIAPREEKLPWNLIEEILSRASPKSLVRFTVVCKRWKAILDDKTFVYNHKDTFRFILTTKSKIIR</sequence>
<gene>
    <name evidence="2" type="primary">A03g500700.1_BraROA</name>
    <name evidence="2" type="ORF">IGI04_009188</name>
</gene>
<dbReference type="InterPro" id="IPR036047">
    <property type="entry name" value="F-box-like_dom_sf"/>
</dbReference>
<dbReference type="SUPFAM" id="SSF81383">
    <property type="entry name" value="F-box domain"/>
    <property type="match status" value="1"/>
</dbReference>
<name>A0ABQ7MWJ6_BRACM</name>
<evidence type="ECO:0000313" key="3">
    <source>
        <dbReference type="Proteomes" id="UP000823674"/>
    </source>
</evidence>
<feature type="domain" description="F-box" evidence="1">
    <location>
        <begin position="13"/>
        <end position="60"/>
    </location>
</feature>
<dbReference type="InterPro" id="IPR050796">
    <property type="entry name" value="SCF_F-box_component"/>
</dbReference>
<dbReference type="Pfam" id="PF00646">
    <property type="entry name" value="F-box"/>
    <property type="match status" value="1"/>
</dbReference>
<dbReference type="InterPro" id="IPR001810">
    <property type="entry name" value="F-box_dom"/>
</dbReference>
<evidence type="ECO:0000313" key="2">
    <source>
        <dbReference type="EMBL" id="KAG5403069.1"/>
    </source>
</evidence>
<dbReference type="PANTHER" id="PTHR31672">
    <property type="entry name" value="BNACNNG10540D PROTEIN"/>
    <property type="match status" value="1"/>
</dbReference>
<dbReference type="Gene3D" id="1.20.1280.50">
    <property type="match status" value="1"/>
</dbReference>
<comment type="caution">
    <text evidence="2">The sequence shown here is derived from an EMBL/GenBank/DDBJ whole genome shotgun (WGS) entry which is preliminary data.</text>
</comment>
<accession>A0ABQ7MWJ6</accession>
<dbReference type="Proteomes" id="UP000823674">
    <property type="component" value="Chromosome A03"/>
</dbReference>
<reference evidence="2 3" key="1">
    <citation type="submission" date="2021-03" db="EMBL/GenBank/DDBJ databases">
        <authorList>
            <person name="King G.J."/>
            <person name="Bancroft I."/>
            <person name="Baten A."/>
            <person name="Bloomfield J."/>
            <person name="Borpatragohain P."/>
            <person name="He Z."/>
            <person name="Irish N."/>
            <person name="Irwin J."/>
            <person name="Liu K."/>
            <person name="Mauleon R.P."/>
            <person name="Moore J."/>
            <person name="Morris R."/>
            <person name="Ostergaard L."/>
            <person name="Wang B."/>
            <person name="Wells R."/>
        </authorList>
    </citation>
    <scope>NUCLEOTIDE SEQUENCE [LARGE SCALE GENOMIC DNA]</scope>
    <source>
        <strain evidence="2">R-o-18</strain>
        <tissue evidence="2">Leaf</tissue>
    </source>
</reference>
<organism evidence="2 3">
    <name type="scientific">Brassica rapa subsp. trilocularis</name>
    <dbReference type="NCBI Taxonomy" id="1813537"/>
    <lineage>
        <taxon>Eukaryota</taxon>
        <taxon>Viridiplantae</taxon>
        <taxon>Streptophyta</taxon>
        <taxon>Embryophyta</taxon>
        <taxon>Tracheophyta</taxon>
        <taxon>Spermatophyta</taxon>
        <taxon>Magnoliopsida</taxon>
        <taxon>eudicotyledons</taxon>
        <taxon>Gunneridae</taxon>
        <taxon>Pentapetalae</taxon>
        <taxon>rosids</taxon>
        <taxon>malvids</taxon>
        <taxon>Brassicales</taxon>
        <taxon>Brassicaceae</taxon>
        <taxon>Brassiceae</taxon>
        <taxon>Brassica</taxon>
    </lineage>
</organism>
<protein>
    <recommendedName>
        <fullName evidence="1">F-box domain-containing protein</fullName>
    </recommendedName>
</protein>
<proteinExistence type="predicted"/>
<dbReference type="EMBL" id="JADBGQ010000003">
    <property type="protein sequence ID" value="KAG5403069.1"/>
    <property type="molecule type" value="Genomic_DNA"/>
</dbReference>
<dbReference type="PROSITE" id="PS50181">
    <property type="entry name" value="FBOX"/>
    <property type="match status" value="1"/>
</dbReference>
<evidence type="ECO:0000259" key="1">
    <source>
        <dbReference type="PROSITE" id="PS50181"/>
    </source>
</evidence>
<dbReference type="PANTHER" id="PTHR31672:SF13">
    <property type="entry name" value="F-BOX PROTEIN CPR30-LIKE"/>
    <property type="match status" value="1"/>
</dbReference>